<accession>A0A8T8SA03</accession>
<protein>
    <submittedName>
        <fullName evidence="1">Uncharacterized protein</fullName>
    </submittedName>
</protein>
<sequence length="134" mass="15299">MPFDLIGKDNDAQVSALCRQTVYATRPIAHGPTAHLKFVRLCIRGPFLRNMKCKLCRTSIDFLCTIYTATDFQTSNGSLPYQRRATVEFIPVYCYHFCEQLSSALPLHRKALLPATVARTNARYISDTRYRTSM</sequence>
<organism evidence="1 2">
    <name type="scientific">Tilletia indica</name>
    <dbReference type="NCBI Taxonomy" id="43049"/>
    <lineage>
        <taxon>Eukaryota</taxon>
        <taxon>Fungi</taxon>
        <taxon>Dikarya</taxon>
        <taxon>Basidiomycota</taxon>
        <taxon>Ustilaginomycotina</taxon>
        <taxon>Exobasidiomycetes</taxon>
        <taxon>Tilletiales</taxon>
        <taxon>Tilletiaceae</taxon>
        <taxon>Tilletia</taxon>
    </lineage>
</organism>
<keyword evidence="2" id="KW-1185">Reference proteome</keyword>
<name>A0A8T8SA03_9BASI</name>
<reference evidence="1" key="1">
    <citation type="submission" date="2016-04" db="EMBL/GenBank/DDBJ databases">
        <authorList>
            <person name="Nguyen H.D."/>
            <person name="Samba Siva P."/>
            <person name="Cullis J."/>
            <person name="Levesque C.A."/>
            <person name="Hambleton S."/>
        </authorList>
    </citation>
    <scope>NUCLEOTIDE SEQUENCE</scope>
    <source>
        <strain evidence="1">DAOMC 236416</strain>
    </source>
</reference>
<reference evidence="1" key="2">
    <citation type="journal article" date="2019" name="IMA Fungus">
        <title>Genome sequencing and comparison of five Tilletia species to identify candidate genes for the detection of regulated species infecting wheat.</title>
        <authorList>
            <person name="Nguyen H.D.T."/>
            <person name="Sultana T."/>
            <person name="Kesanakurti P."/>
            <person name="Hambleton S."/>
        </authorList>
    </citation>
    <scope>NUCLEOTIDE SEQUENCE</scope>
    <source>
        <strain evidence="1">DAOMC 236416</strain>
    </source>
</reference>
<dbReference type="EMBL" id="LWDF02002545">
    <property type="protein sequence ID" value="KAE8235831.1"/>
    <property type="molecule type" value="Genomic_DNA"/>
</dbReference>
<proteinExistence type="predicted"/>
<dbReference type="AlphaFoldDB" id="A0A8T8SA03"/>
<gene>
    <name evidence="1" type="ORF">A4X13_0g9363</name>
</gene>
<evidence type="ECO:0000313" key="1">
    <source>
        <dbReference type="EMBL" id="KAE8235831.1"/>
    </source>
</evidence>
<evidence type="ECO:0000313" key="2">
    <source>
        <dbReference type="Proteomes" id="UP000077521"/>
    </source>
</evidence>
<comment type="caution">
    <text evidence="1">The sequence shown here is derived from an EMBL/GenBank/DDBJ whole genome shotgun (WGS) entry which is preliminary data.</text>
</comment>
<dbReference type="Proteomes" id="UP000077521">
    <property type="component" value="Unassembled WGS sequence"/>
</dbReference>